<dbReference type="InterPro" id="IPR009597">
    <property type="entry name" value="DUF1206"/>
</dbReference>
<feature type="domain" description="DUF1206" evidence="2">
    <location>
        <begin position="180"/>
        <end position="249"/>
    </location>
</feature>
<feature type="transmembrane region" description="Helical" evidence="1">
    <location>
        <begin position="12"/>
        <end position="29"/>
    </location>
</feature>
<keyword evidence="1" id="KW-0812">Transmembrane</keyword>
<feature type="transmembrane region" description="Helical" evidence="1">
    <location>
        <begin position="49"/>
        <end position="67"/>
    </location>
</feature>
<dbReference type="Proteomes" id="UP001262582">
    <property type="component" value="Unassembled WGS sequence"/>
</dbReference>
<feature type="transmembrane region" description="Helical" evidence="1">
    <location>
        <begin position="122"/>
        <end position="146"/>
    </location>
</feature>
<evidence type="ECO:0000313" key="3">
    <source>
        <dbReference type="EMBL" id="MDT0676910.1"/>
    </source>
</evidence>
<feature type="transmembrane region" description="Helical" evidence="1">
    <location>
        <begin position="180"/>
        <end position="203"/>
    </location>
</feature>
<comment type="caution">
    <text evidence="3">The sequence shown here is derived from an EMBL/GenBank/DDBJ whole genome shotgun (WGS) entry which is preliminary data.</text>
</comment>
<reference evidence="3 4" key="1">
    <citation type="submission" date="2023-09" db="EMBL/GenBank/DDBJ databases">
        <authorList>
            <person name="Rey-Velasco X."/>
        </authorList>
    </citation>
    <scope>NUCLEOTIDE SEQUENCE [LARGE SCALE GENOMIC DNA]</scope>
    <source>
        <strain evidence="3 4">F117</strain>
    </source>
</reference>
<sequence>MARMGYVAKGTVYAITGVLTFLAAFNLGGQKTGKFQVIEFLEKQPFGKALLILIGLGFLCYSTWRFIQAIQDPEGDGKNAQAKIERTGFFASGVIYLILAAYTVLQLFNLGSPSGGNGQNSALISGKIGVCIFGIIGLGVAIASYYQFKKVYSGEFLNKFENRSISEKTRRTTIKNTGNLGLIARGTILAIISYFFVHAAIASNTSEIKKTSDAFSFIQDSSYGSWLLGMVAAGLVCYAIYVFMMVRYRQFQD</sequence>
<name>A0ABU3D6C3_9FLAO</name>
<dbReference type="Pfam" id="PF06724">
    <property type="entry name" value="DUF1206"/>
    <property type="match status" value="2"/>
</dbReference>
<proteinExistence type="predicted"/>
<keyword evidence="4" id="KW-1185">Reference proteome</keyword>
<organism evidence="3 4">
    <name type="scientific">Autumnicola musiva</name>
    <dbReference type="NCBI Taxonomy" id="3075589"/>
    <lineage>
        <taxon>Bacteria</taxon>
        <taxon>Pseudomonadati</taxon>
        <taxon>Bacteroidota</taxon>
        <taxon>Flavobacteriia</taxon>
        <taxon>Flavobacteriales</taxon>
        <taxon>Flavobacteriaceae</taxon>
        <taxon>Autumnicola</taxon>
    </lineage>
</organism>
<gene>
    <name evidence="3" type="ORF">RM539_09995</name>
</gene>
<feature type="transmembrane region" description="Helical" evidence="1">
    <location>
        <begin position="223"/>
        <end position="244"/>
    </location>
</feature>
<feature type="domain" description="DUF1206" evidence="2">
    <location>
        <begin position="5"/>
        <end position="70"/>
    </location>
</feature>
<keyword evidence="1" id="KW-0472">Membrane</keyword>
<evidence type="ECO:0000256" key="1">
    <source>
        <dbReference type="SAM" id="Phobius"/>
    </source>
</evidence>
<evidence type="ECO:0000259" key="2">
    <source>
        <dbReference type="Pfam" id="PF06724"/>
    </source>
</evidence>
<protein>
    <submittedName>
        <fullName evidence="3">DUF1206 domain-containing protein</fullName>
    </submittedName>
</protein>
<feature type="transmembrane region" description="Helical" evidence="1">
    <location>
        <begin position="88"/>
        <end position="110"/>
    </location>
</feature>
<keyword evidence="1" id="KW-1133">Transmembrane helix</keyword>
<evidence type="ECO:0000313" key="4">
    <source>
        <dbReference type="Proteomes" id="UP001262582"/>
    </source>
</evidence>
<dbReference type="EMBL" id="JAVRHK010000006">
    <property type="protein sequence ID" value="MDT0676910.1"/>
    <property type="molecule type" value="Genomic_DNA"/>
</dbReference>
<dbReference type="RefSeq" id="WP_311503254.1">
    <property type="nucleotide sequence ID" value="NZ_JAVRHK010000006.1"/>
</dbReference>
<accession>A0ABU3D6C3</accession>